<comment type="caution">
    <text evidence="8">The sequence shown here is derived from an EMBL/GenBank/DDBJ whole genome shotgun (WGS) entry which is preliminary data.</text>
</comment>
<dbReference type="InterPro" id="IPR039425">
    <property type="entry name" value="RNA_pol_sigma-70-like"/>
</dbReference>
<dbReference type="PANTHER" id="PTHR43133">
    <property type="entry name" value="RNA POLYMERASE ECF-TYPE SIGMA FACTO"/>
    <property type="match status" value="1"/>
</dbReference>
<protein>
    <submittedName>
        <fullName evidence="8">Sigma-70 family RNA polymerase sigma factor</fullName>
    </submittedName>
</protein>
<dbReference type="Gene3D" id="1.10.10.10">
    <property type="entry name" value="Winged helix-like DNA-binding domain superfamily/Winged helix DNA-binding domain"/>
    <property type="match status" value="1"/>
</dbReference>
<evidence type="ECO:0000256" key="5">
    <source>
        <dbReference type="ARBA" id="ARBA00023163"/>
    </source>
</evidence>
<gene>
    <name evidence="8" type="ORF">FRY74_03790</name>
</gene>
<dbReference type="AlphaFoldDB" id="A0A5C6S0E8"/>
<evidence type="ECO:0000256" key="3">
    <source>
        <dbReference type="ARBA" id="ARBA00023082"/>
    </source>
</evidence>
<name>A0A5C6S0E8_9FLAO</name>
<dbReference type="PANTHER" id="PTHR43133:SF8">
    <property type="entry name" value="RNA POLYMERASE SIGMA FACTOR HI_1459-RELATED"/>
    <property type="match status" value="1"/>
</dbReference>
<dbReference type="GO" id="GO:0003677">
    <property type="term" value="F:DNA binding"/>
    <property type="evidence" value="ECO:0007669"/>
    <property type="project" value="UniProtKB-KW"/>
</dbReference>
<evidence type="ECO:0000259" key="6">
    <source>
        <dbReference type="Pfam" id="PF04542"/>
    </source>
</evidence>
<keyword evidence="3" id="KW-0731">Sigma factor</keyword>
<accession>A0A5C6S0E8</accession>
<dbReference type="OrthoDB" id="1056775at2"/>
<keyword evidence="2" id="KW-0805">Transcription regulation</keyword>
<dbReference type="EMBL" id="VOOS01000001">
    <property type="protein sequence ID" value="TXB67320.1"/>
    <property type="molecule type" value="Genomic_DNA"/>
</dbReference>
<dbReference type="RefSeq" id="WP_147098745.1">
    <property type="nucleotide sequence ID" value="NZ_VOOS01000001.1"/>
</dbReference>
<dbReference type="GO" id="GO:0016987">
    <property type="term" value="F:sigma factor activity"/>
    <property type="evidence" value="ECO:0007669"/>
    <property type="project" value="UniProtKB-KW"/>
</dbReference>
<dbReference type="Pfam" id="PF04542">
    <property type="entry name" value="Sigma70_r2"/>
    <property type="match status" value="1"/>
</dbReference>
<proteinExistence type="inferred from homology"/>
<dbReference type="InterPro" id="IPR036388">
    <property type="entry name" value="WH-like_DNA-bd_sf"/>
</dbReference>
<comment type="similarity">
    <text evidence="1">Belongs to the sigma-70 factor family. ECF subfamily.</text>
</comment>
<dbReference type="InterPro" id="IPR013249">
    <property type="entry name" value="RNA_pol_sigma70_r4_t2"/>
</dbReference>
<feature type="domain" description="RNA polymerase sigma-70 region 2" evidence="6">
    <location>
        <begin position="33"/>
        <end position="98"/>
    </location>
</feature>
<dbReference type="GO" id="GO:0006352">
    <property type="term" value="P:DNA-templated transcription initiation"/>
    <property type="evidence" value="ECO:0007669"/>
    <property type="project" value="InterPro"/>
</dbReference>
<organism evidence="8 9">
    <name type="scientific">Vicingus serpentipes</name>
    <dbReference type="NCBI Taxonomy" id="1926625"/>
    <lineage>
        <taxon>Bacteria</taxon>
        <taxon>Pseudomonadati</taxon>
        <taxon>Bacteroidota</taxon>
        <taxon>Flavobacteriia</taxon>
        <taxon>Flavobacteriales</taxon>
        <taxon>Vicingaceae</taxon>
        <taxon>Vicingus</taxon>
    </lineage>
</organism>
<dbReference type="InterPro" id="IPR013325">
    <property type="entry name" value="RNA_pol_sigma_r2"/>
</dbReference>
<dbReference type="Gene3D" id="1.10.1740.10">
    <property type="match status" value="1"/>
</dbReference>
<feature type="domain" description="RNA polymerase sigma factor 70 region 4 type 2" evidence="7">
    <location>
        <begin position="135"/>
        <end position="186"/>
    </location>
</feature>
<sequence>MRLFRIRNIKALTDAELITNYKNKGDTELVGELYKRYSHLVYGVCLKYYKNEDESKDAVIQIFENLLVDLKKHNIENFKSWLHSVSRNHCLMALRKNQTLQKRENEYEYSLGDNHTDTFDFEPHEKEIKELQLTALERGMTTLKEEQRICIDLFFLQEKKYEEVAELTGYTTKQVKSYIQNGKRNLANYMNTML</sequence>
<dbReference type="Pfam" id="PF08281">
    <property type="entry name" value="Sigma70_r4_2"/>
    <property type="match status" value="1"/>
</dbReference>
<dbReference type="SUPFAM" id="SSF88946">
    <property type="entry name" value="Sigma2 domain of RNA polymerase sigma factors"/>
    <property type="match status" value="1"/>
</dbReference>
<dbReference type="SUPFAM" id="SSF88659">
    <property type="entry name" value="Sigma3 and sigma4 domains of RNA polymerase sigma factors"/>
    <property type="match status" value="1"/>
</dbReference>
<dbReference type="InterPro" id="IPR007627">
    <property type="entry name" value="RNA_pol_sigma70_r2"/>
</dbReference>
<keyword evidence="9" id="KW-1185">Reference proteome</keyword>
<evidence type="ECO:0000256" key="2">
    <source>
        <dbReference type="ARBA" id="ARBA00023015"/>
    </source>
</evidence>
<keyword evidence="5" id="KW-0804">Transcription</keyword>
<evidence type="ECO:0000256" key="1">
    <source>
        <dbReference type="ARBA" id="ARBA00010641"/>
    </source>
</evidence>
<reference evidence="8 9" key="1">
    <citation type="submission" date="2019-08" db="EMBL/GenBank/DDBJ databases">
        <title>Genome of Vicingus serpentipes NCIMB 15042.</title>
        <authorList>
            <person name="Bowman J.P."/>
        </authorList>
    </citation>
    <scope>NUCLEOTIDE SEQUENCE [LARGE SCALE GENOMIC DNA]</scope>
    <source>
        <strain evidence="8 9">NCIMB 15042</strain>
    </source>
</reference>
<evidence type="ECO:0000313" key="9">
    <source>
        <dbReference type="Proteomes" id="UP000321721"/>
    </source>
</evidence>
<dbReference type="InterPro" id="IPR014284">
    <property type="entry name" value="RNA_pol_sigma-70_dom"/>
</dbReference>
<evidence type="ECO:0000256" key="4">
    <source>
        <dbReference type="ARBA" id="ARBA00023125"/>
    </source>
</evidence>
<dbReference type="InterPro" id="IPR013324">
    <property type="entry name" value="RNA_pol_sigma_r3/r4-like"/>
</dbReference>
<dbReference type="NCBIfam" id="TIGR02937">
    <property type="entry name" value="sigma70-ECF"/>
    <property type="match status" value="1"/>
</dbReference>
<evidence type="ECO:0000313" key="8">
    <source>
        <dbReference type="EMBL" id="TXB67320.1"/>
    </source>
</evidence>
<dbReference type="Proteomes" id="UP000321721">
    <property type="component" value="Unassembled WGS sequence"/>
</dbReference>
<evidence type="ECO:0000259" key="7">
    <source>
        <dbReference type="Pfam" id="PF08281"/>
    </source>
</evidence>
<keyword evidence="4" id="KW-0238">DNA-binding</keyword>